<dbReference type="PROSITE" id="PS00018">
    <property type="entry name" value="EF_HAND_1"/>
    <property type="match status" value="1"/>
</dbReference>
<feature type="domain" description="EF-hand" evidence="2">
    <location>
        <begin position="124"/>
        <end position="159"/>
    </location>
</feature>
<keyword evidence="1" id="KW-0732">Signal</keyword>
<keyword evidence="4" id="KW-1185">Reference proteome</keyword>
<name>A0A0N1MSW1_9GAMM</name>
<dbReference type="InterPro" id="IPR011992">
    <property type="entry name" value="EF-hand-dom_pair"/>
</dbReference>
<protein>
    <submittedName>
        <fullName evidence="3">Calcium-binding protein</fullName>
    </submittedName>
</protein>
<feature type="signal peptide" evidence="1">
    <location>
        <begin position="1"/>
        <end position="18"/>
    </location>
</feature>
<dbReference type="InterPro" id="IPR018247">
    <property type="entry name" value="EF_Hand_1_Ca_BS"/>
</dbReference>
<dbReference type="AlphaFoldDB" id="A0A0N1MSW1"/>
<dbReference type="EMBL" id="LHPH01000026">
    <property type="protein sequence ID" value="KPH58285.1"/>
    <property type="molecule type" value="Genomic_DNA"/>
</dbReference>
<evidence type="ECO:0000256" key="1">
    <source>
        <dbReference type="SAM" id="SignalP"/>
    </source>
</evidence>
<feature type="domain" description="EF-hand" evidence="2">
    <location>
        <begin position="47"/>
        <end position="82"/>
    </location>
</feature>
<proteinExistence type="predicted"/>
<dbReference type="OrthoDB" id="6314640at2"/>
<reference evidence="3 4" key="1">
    <citation type="submission" date="2015-08" db="EMBL/GenBank/DDBJ databases">
        <title>Draft Genome Sequence of Pseudoalteromonas porphyrae UCD-SED14.</title>
        <authorList>
            <person name="Coil D.A."/>
            <person name="Jospin G."/>
            <person name="Lee R.D."/>
            <person name="Eisen J.A."/>
        </authorList>
    </citation>
    <scope>NUCLEOTIDE SEQUENCE [LARGE SCALE GENOMIC DNA]</scope>
    <source>
        <strain evidence="3 4">UCD-SED14</strain>
    </source>
</reference>
<evidence type="ECO:0000313" key="4">
    <source>
        <dbReference type="Proteomes" id="UP000037848"/>
    </source>
</evidence>
<feature type="chain" id="PRO_5005878198" evidence="1">
    <location>
        <begin position="19"/>
        <end position="172"/>
    </location>
</feature>
<dbReference type="GO" id="GO:0005509">
    <property type="term" value="F:calcium ion binding"/>
    <property type="evidence" value="ECO:0007669"/>
    <property type="project" value="InterPro"/>
</dbReference>
<dbReference type="PROSITE" id="PS50222">
    <property type="entry name" value="EF_HAND_2"/>
    <property type="match status" value="2"/>
</dbReference>
<evidence type="ECO:0000313" key="3">
    <source>
        <dbReference type="EMBL" id="KPH58285.1"/>
    </source>
</evidence>
<dbReference type="STRING" id="187330.AMS58_18695"/>
<dbReference type="Pfam" id="PF13202">
    <property type="entry name" value="EF-hand_5"/>
    <property type="match status" value="1"/>
</dbReference>
<dbReference type="PROSITE" id="PS51257">
    <property type="entry name" value="PROKAR_LIPOPROTEIN"/>
    <property type="match status" value="1"/>
</dbReference>
<comment type="caution">
    <text evidence="3">The sequence shown here is derived from an EMBL/GenBank/DDBJ whole genome shotgun (WGS) entry which is preliminary data.</text>
</comment>
<dbReference type="PATRIC" id="fig|187330.3.peg.2262"/>
<organism evidence="3 4">
    <name type="scientific">Pseudoalteromonas porphyrae</name>
    <dbReference type="NCBI Taxonomy" id="187330"/>
    <lineage>
        <taxon>Bacteria</taxon>
        <taxon>Pseudomonadati</taxon>
        <taxon>Pseudomonadota</taxon>
        <taxon>Gammaproteobacteria</taxon>
        <taxon>Alteromonadales</taxon>
        <taxon>Pseudoalteromonadaceae</taxon>
        <taxon>Pseudoalteromonas</taxon>
    </lineage>
</organism>
<dbReference type="Gene3D" id="1.10.238.10">
    <property type="entry name" value="EF-hand"/>
    <property type="match status" value="2"/>
</dbReference>
<dbReference type="RefSeq" id="WP_054206527.1">
    <property type="nucleotide sequence ID" value="NZ_LHPH01000026.1"/>
</dbReference>
<dbReference type="SUPFAM" id="SSF47473">
    <property type="entry name" value="EF-hand"/>
    <property type="match status" value="1"/>
</dbReference>
<sequence length="172" mass="19147">MKKLTLASTILAALSLSACSTSSMPKIDSNFGSLDNDDDGYISKVEADDDNIWEHFSNIDTNMDEQISRKEFNSYMQLNTGKVASDTEVADSAFKADIAKFDPIENDFSSLDNDRNGFISISEANDDDIANHFGYMDTNQDKRISQQEFIGYIQTYGSDVAEDEALEMIKNS</sequence>
<accession>A0A0N1MSW1</accession>
<evidence type="ECO:0000259" key="2">
    <source>
        <dbReference type="PROSITE" id="PS50222"/>
    </source>
</evidence>
<gene>
    <name evidence="3" type="ORF">ADS77_18060</name>
</gene>
<dbReference type="Proteomes" id="UP000037848">
    <property type="component" value="Unassembled WGS sequence"/>
</dbReference>
<dbReference type="InterPro" id="IPR002048">
    <property type="entry name" value="EF_hand_dom"/>
</dbReference>